<evidence type="ECO:0000313" key="2">
    <source>
        <dbReference type="RefSeq" id="XP_020024863.1"/>
    </source>
</evidence>
<reference evidence="2" key="1">
    <citation type="submission" date="2025-08" db="UniProtKB">
        <authorList>
            <consortium name="RefSeq"/>
        </authorList>
    </citation>
    <scope>IDENTIFICATION</scope>
    <source>
        <tissue evidence="2">Leukocyte</tissue>
    </source>
</reference>
<dbReference type="PANTHER" id="PTHR15192">
    <property type="entry name" value="PROTEIN CBG05349"/>
    <property type="match status" value="1"/>
</dbReference>
<sequence length="435" mass="47272">MGVSPNPNWDPALSAKVTTGGLTSSLVSYPVVPQGYQPLQKRPEDSYEGLAESDDLIPYRKQAGGVRAFPGPPRGREGRADAGLHPWPFPSLSLGPARARTRWPPDPHATSWAHDPGRKRQTWSGPRKAVRRAGCVCCAPGSRSLRSVSPALRAGSTNHGPRRCSRTCKEEPARCRRRRSVPAPFAASGDHTPRRPAPRRRGAEAAIREANAGPTEPRQRRGAVLGRSADPTTRSVRAPRAGSPAGEGGRARAPLAQRSMPVWCCRCSLAGHFRNYSDTETEGEIFNSLVQYFGDNLGRKVKTMPLVEETSLLEGSSVSLPVVIIGNGPSGICLSYMLSGYRPYLAPEAIHPNAILHSKLEEARHLSIVDQDLEYLSEGLEGRSSNPVAVLFDTLLHPDADFGYDYPSILHWKLEQHHCIPHLVLGKGPPGGAWH</sequence>
<evidence type="ECO:0000256" key="1">
    <source>
        <dbReference type="SAM" id="MobiDB-lite"/>
    </source>
</evidence>
<dbReference type="CTD" id="734"/>
<dbReference type="AlphaFoldDB" id="A0A8B7UZF6"/>
<dbReference type="GO" id="GO:0008083">
    <property type="term" value="F:growth factor activity"/>
    <property type="evidence" value="ECO:0007669"/>
    <property type="project" value="TreeGrafter"/>
</dbReference>
<dbReference type="InterPro" id="IPR029731">
    <property type="entry name" value="OSGIN1/2"/>
</dbReference>
<accession>A0A8B7UZF6</accession>
<gene>
    <name evidence="2" type="primary">LOC109690124</name>
</gene>
<dbReference type="KEGG" id="ccan:109690124"/>
<dbReference type="GO" id="GO:0030308">
    <property type="term" value="P:negative regulation of cell growth"/>
    <property type="evidence" value="ECO:0007669"/>
    <property type="project" value="TreeGrafter"/>
</dbReference>
<dbReference type="PANTHER" id="PTHR15192:SF4">
    <property type="entry name" value="OXIDATIVE STRESS-INDUCED GROWTH INHIBITOR 2"/>
    <property type="match status" value="1"/>
</dbReference>
<proteinExistence type="predicted"/>
<dbReference type="OrthoDB" id="412005at2759"/>
<protein>
    <submittedName>
        <fullName evidence="2">Serine/arginine repetitive matrix protein 2-like</fullName>
    </submittedName>
</protein>
<organism evidence="2">
    <name type="scientific">Castor canadensis</name>
    <name type="common">American beaver</name>
    <dbReference type="NCBI Taxonomy" id="51338"/>
    <lineage>
        <taxon>Eukaryota</taxon>
        <taxon>Metazoa</taxon>
        <taxon>Chordata</taxon>
        <taxon>Craniata</taxon>
        <taxon>Vertebrata</taxon>
        <taxon>Euteleostomi</taxon>
        <taxon>Mammalia</taxon>
        <taxon>Eutheria</taxon>
        <taxon>Euarchontoglires</taxon>
        <taxon>Glires</taxon>
        <taxon>Rodentia</taxon>
        <taxon>Castorimorpha</taxon>
        <taxon>Castoridae</taxon>
        <taxon>Castor</taxon>
    </lineage>
</organism>
<name>A0A8B7UZF6_CASCN</name>
<feature type="region of interest" description="Disordered" evidence="1">
    <location>
        <begin position="148"/>
        <end position="253"/>
    </location>
</feature>
<dbReference type="RefSeq" id="XP_020024863.1">
    <property type="nucleotide sequence ID" value="XM_020169274.1"/>
</dbReference>
<feature type="region of interest" description="Disordered" evidence="1">
    <location>
        <begin position="102"/>
        <end position="126"/>
    </location>
</feature>
<feature type="non-terminal residue" evidence="2">
    <location>
        <position position="435"/>
    </location>
</feature>